<feature type="coiled-coil region" evidence="3">
    <location>
        <begin position="104"/>
        <end position="204"/>
    </location>
</feature>
<dbReference type="Proteomes" id="UP000006860">
    <property type="component" value="Chromosome"/>
</dbReference>
<dbReference type="PANTHER" id="PTHR30158:SF10">
    <property type="entry name" value="CATION EFFLUX PUMP"/>
    <property type="match status" value="1"/>
</dbReference>
<evidence type="ECO:0000256" key="2">
    <source>
        <dbReference type="ARBA" id="ARBA00009477"/>
    </source>
</evidence>
<keyword evidence="3" id="KW-0175">Coiled coil</keyword>
<dbReference type="FunFam" id="2.40.420.20:FF:000001">
    <property type="entry name" value="Efflux RND transporter periplasmic adaptor subunit"/>
    <property type="match status" value="1"/>
</dbReference>
<dbReference type="InterPro" id="IPR058627">
    <property type="entry name" value="MdtA-like_C"/>
</dbReference>
<protein>
    <submittedName>
        <fullName evidence="9">Efflux transporter, RND family, MFP subunit</fullName>
    </submittedName>
</protein>
<dbReference type="Pfam" id="PF25967">
    <property type="entry name" value="RND-MFP_C"/>
    <property type="match status" value="1"/>
</dbReference>
<feature type="domain" description="Multidrug resistance protein MdtA-like barrel-sandwich hybrid" evidence="6">
    <location>
        <begin position="72"/>
        <end position="239"/>
    </location>
</feature>
<dbReference type="HOGENOM" id="CLU_018816_2_1_0"/>
<dbReference type="Gene3D" id="2.40.50.100">
    <property type="match status" value="1"/>
</dbReference>
<dbReference type="SUPFAM" id="SSF111369">
    <property type="entry name" value="HlyD-like secretion proteins"/>
    <property type="match status" value="2"/>
</dbReference>
<keyword evidence="10" id="KW-1185">Reference proteome</keyword>
<proteinExistence type="inferred from homology"/>
<dbReference type="PANTHER" id="PTHR30158">
    <property type="entry name" value="ACRA/E-RELATED COMPONENT OF DRUG EFFLUX TRANSPORTER"/>
    <property type="match status" value="1"/>
</dbReference>
<feature type="signal peptide" evidence="5">
    <location>
        <begin position="1"/>
        <end position="30"/>
    </location>
</feature>
<reference evidence="10" key="1">
    <citation type="submission" date="2011-02" db="EMBL/GenBank/DDBJ databases">
        <title>The complete genome of Planctomyces brasiliensis DSM 5305.</title>
        <authorList>
            <person name="Lucas S."/>
            <person name="Copeland A."/>
            <person name="Lapidus A."/>
            <person name="Bruce D."/>
            <person name="Goodwin L."/>
            <person name="Pitluck S."/>
            <person name="Kyrpides N."/>
            <person name="Mavromatis K."/>
            <person name="Pagani I."/>
            <person name="Ivanova N."/>
            <person name="Ovchinnikova G."/>
            <person name="Lu M."/>
            <person name="Detter J.C."/>
            <person name="Han C."/>
            <person name="Land M."/>
            <person name="Hauser L."/>
            <person name="Markowitz V."/>
            <person name="Cheng J.-F."/>
            <person name="Hugenholtz P."/>
            <person name="Woyke T."/>
            <person name="Wu D."/>
            <person name="Tindall B."/>
            <person name="Pomrenke H.G."/>
            <person name="Brambilla E."/>
            <person name="Klenk H.-P."/>
            <person name="Eisen J.A."/>
        </authorList>
    </citation>
    <scope>NUCLEOTIDE SEQUENCE [LARGE SCALE GENOMIC DNA]</scope>
    <source>
        <strain evidence="10">ATCC 49424 / DSM 5305 / JCM 21570 / NBRC 103401 / IFAM 1448</strain>
    </source>
</reference>
<dbReference type="Gene3D" id="1.10.287.470">
    <property type="entry name" value="Helix hairpin bin"/>
    <property type="match status" value="1"/>
</dbReference>
<organism evidence="9 10">
    <name type="scientific">Rubinisphaera brasiliensis (strain ATCC 49424 / DSM 5305 / JCM 21570 / IAM 15109 / NBRC 103401 / IFAM 1448)</name>
    <name type="common">Planctomyces brasiliensis</name>
    <dbReference type="NCBI Taxonomy" id="756272"/>
    <lineage>
        <taxon>Bacteria</taxon>
        <taxon>Pseudomonadati</taxon>
        <taxon>Planctomycetota</taxon>
        <taxon>Planctomycetia</taxon>
        <taxon>Planctomycetales</taxon>
        <taxon>Planctomycetaceae</taxon>
        <taxon>Rubinisphaera</taxon>
    </lineage>
</organism>
<evidence type="ECO:0000259" key="6">
    <source>
        <dbReference type="Pfam" id="PF25917"/>
    </source>
</evidence>
<dbReference type="STRING" id="756272.Plabr_3178"/>
<dbReference type="GO" id="GO:0022857">
    <property type="term" value="F:transmembrane transporter activity"/>
    <property type="evidence" value="ECO:0007669"/>
    <property type="project" value="InterPro"/>
</dbReference>
<evidence type="ECO:0000256" key="4">
    <source>
        <dbReference type="SAM" id="MobiDB-lite"/>
    </source>
</evidence>
<accession>F0SJG3</accession>
<dbReference type="GO" id="GO:0030313">
    <property type="term" value="C:cell envelope"/>
    <property type="evidence" value="ECO:0007669"/>
    <property type="project" value="UniProtKB-SubCell"/>
</dbReference>
<dbReference type="Gene3D" id="2.40.420.20">
    <property type="match status" value="1"/>
</dbReference>
<dbReference type="NCBIfam" id="TIGR01730">
    <property type="entry name" value="RND_mfp"/>
    <property type="match status" value="1"/>
</dbReference>
<feature type="chain" id="PRO_5003260561" evidence="5">
    <location>
        <begin position="31"/>
        <end position="496"/>
    </location>
</feature>
<dbReference type="KEGG" id="pbs:Plabr_3178"/>
<dbReference type="AlphaFoldDB" id="F0SJG3"/>
<name>F0SJG3_RUBBR</name>
<dbReference type="GO" id="GO:0005886">
    <property type="term" value="C:plasma membrane"/>
    <property type="evidence" value="ECO:0007669"/>
    <property type="project" value="TreeGrafter"/>
</dbReference>
<dbReference type="OrthoDB" id="9816569at2"/>
<feature type="compositionally biased region" description="Low complexity" evidence="4">
    <location>
        <begin position="469"/>
        <end position="496"/>
    </location>
</feature>
<dbReference type="InterPro" id="IPR058626">
    <property type="entry name" value="MdtA-like_b-barrel"/>
</dbReference>
<dbReference type="RefSeq" id="WP_013629496.1">
    <property type="nucleotide sequence ID" value="NC_015174.1"/>
</dbReference>
<evidence type="ECO:0000256" key="5">
    <source>
        <dbReference type="SAM" id="SignalP"/>
    </source>
</evidence>
<evidence type="ECO:0000256" key="3">
    <source>
        <dbReference type="SAM" id="Coils"/>
    </source>
</evidence>
<evidence type="ECO:0000313" key="10">
    <source>
        <dbReference type="Proteomes" id="UP000006860"/>
    </source>
</evidence>
<evidence type="ECO:0000259" key="8">
    <source>
        <dbReference type="Pfam" id="PF25967"/>
    </source>
</evidence>
<gene>
    <name evidence="9" type="ordered locus">Plabr_3178</name>
</gene>
<evidence type="ECO:0000313" key="9">
    <source>
        <dbReference type="EMBL" id="ADY60775.1"/>
    </source>
</evidence>
<evidence type="ECO:0000256" key="1">
    <source>
        <dbReference type="ARBA" id="ARBA00004196"/>
    </source>
</evidence>
<evidence type="ECO:0000259" key="7">
    <source>
        <dbReference type="Pfam" id="PF25944"/>
    </source>
</evidence>
<comment type="subcellular location">
    <subcellularLocation>
        <location evidence="1">Cell envelope</location>
    </subcellularLocation>
</comment>
<dbReference type="Gene3D" id="2.40.30.170">
    <property type="match status" value="1"/>
</dbReference>
<sequence>MWMSVPAAFRGRLSLVVLALAGLLSPLGCADPVPSNQFAPPPPPEVKVAHPLEQAITIYQEETGQTESVGSAQVRSRVNGYVQQVNFAPGQEVNKDDVLYVIEKDEYEAAVDAAKAEVSTAEASIQTMEAKVGEAKVELNRSELEFQRVARLRDQNVVTQADYEVAEASRDSAKALLDSAEANVTAAKAELKRANARLTQANLDLAYTDVVAPISGHITKTDVKVGNLVDPGTMLTTIVNADEIYVNFSLSDRDAMRLQKAAMEEMKARGESPPKSDSRAPSYIHRKAFLRREVDKNFDFEGKLNYVDEKGVDPKTGTLAVRAIFPNSRHTIFPGLFVYIRVPVQTVDAALLIPEQLVARDQTGPYVLTVNKDNEIERKDITTGQSYPDYVVVKTGLEKEDQVIISGSQRLRPGMKVVPTLEPLPPANLEKAISPEDNEQTASSTEDDSTDATNATETTDKAAKDVESTPDSDAGSSSSNSSDESTPASSDKTPSR</sequence>
<dbReference type="EMBL" id="CP002546">
    <property type="protein sequence ID" value="ADY60775.1"/>
    <property type="molecule type" value="Genomic_DNA"/>
</dbReference>
<dbReference type="eggNOG" id="COG0845">
    <property type="taxonomic scope" value="Bacteria"/>
</dbReference>
<dbReference type="Pfam" id="PF25944">
    <property type="entry name" value="Beta-barrel_RND"/>
    <property type="match status" value="1"/>
</dbReference>
<feature type="domain" description="Multidrug resistance protein MdtA-like C-terminal permuted SH3" evidence="8">
    <location>
        <begin position="350"/>
        <end position="410"/>
    </location>
</feature>
<comment type="similarity">
    <text evidence="2">Belongs to the membrane fusion protein (MFP) (TC 8.A.1) family.</text>
</comment>
<keyword evidence="5" id="KW-0732">Signal</keyword>
<feature type="compositionally biased region" description="Basic and acidic residues" evidence="4">
    <location>
        <begin position="458"/>
        <end position="467"/>
    </location>
</feature>
<dbReference type="InterPro" id="IPR058625">
    <property type="entry name" value="MdtA-like_BSH"/>
</dbReference>
<dbReference type="GO" id="GO:0046677">
    <property type="term" value="P:response to antibiotic"/>
    <property type="evidence" value="ECO:0007669"/>
    <property type="project" value="TreeGrafter"/>
</dbReference>
<dbReference type="InterPro" id="IPR006143">
    <property type="entry name" value="RND_pump_MFP"/>
</dbReference>
<feature type="region of interest" description="Disordered" evidence="4">
    <location>
        <begin position="416"/>
        <end position="496"/>
    </location>
</feature>
<feature type="domain" description="Multidrug resistance protein MdtA-like beta-barrel" evidence="7">
    <location>
        <begin position="244"/>
        <end position="345"/>
    </location>
</feature>
<dbReference type="Pfam" id="PF25917">
    <property type="entry name" value="BSH_RND"/>
    <property type="match status" value="1"/>
</dbReference>